<dbReference type="PROSITE" id="PS01313">
    <property type="entry name" value="LIPB"/>
    <property type="match status" value="1"/>
</dbReference>
<dbReference type="Pfam" id="PF21948">
    <property type="entry name" value="LplA-B_cat"/>
    <property type="match status" value="1"/>
</dbReference>
<dbReference type="AlphaFoldDB" id="X1UUV0"/>
<feature type="domain" description="BPL/LPL catalytic" evidence="5">
    <location>
        <begin position="1"/>
        <end position="141"/>
    </location>
</feature>
<proteinExistence type="predicted"/>
<dbReference type="PIRSF" id="PIRSF016262">
    <property type="entry name" value="LPLase"/>
    <property type="match status" value="1"/>
</dbReference>
<keyword evidence="3" id="KW-0808">Transferase</keyword>
<evidence type="ECO:0000313" key="6">
    <source>
        <dbReference type="EMBL" id="GAJ21273.1"/>
    </source>
</evidence>
<dbReference type="NCBIfam" id="TIGR00214">
    <property type="entry name" value="lipB"/>
    <property type="match status" value="1"/>
</dbReference>
<dbReference type="PROSITE" id="PS51733">
    <property type="entry name" value="BPL_LPL_CATALYTIC"/>
    <property type="match status" value="1"/>
</dbReference>
<dbReference type="EMBL" id="BARW01039563">
    <property type="protein sequence ID" value="GAJ21273.1"/>
    <property type="molecule type" value="Genomic_DNA"/>
</dbReference>
<evidence type="ECO:0000259" key="5">
    <source>
        <dbReference type="PROSITE" id="PS51733"/>
    </source>
</evidence>
<comment type="pathway">
    <text evidence="1">Protein modification; protein lipoylation via endogenous pathway; protein N(6)-(lipoyl)lysine from octanoyl-[acyl-carrier-protein]: step 1/2.</text>
</comment>
<dbReference type="InterPro" id="IPR045864">
    <property type="entry name" value="aa-tRNA-synth_II/BPL/LPL"/>
</dbReference>
<dbReference type="Gene3D" id="3.30.930.10">
    <property type="entry name" value="Bira Bifunctional Protein, Domain 2"/>
    <property type="match status" value="1"/>
</dbReference>
<gene>
    <name evidence="6" type="ORF">S12H4_60207</name>
</gene>
<evidence type="ECO:0000256" key="1">
    <source>
        <dbReference type="ARBA" id="ARBA00004821"/>
    </source>
</evidence>
<feature type="non-terminal residue" evidence="6">
    <location>
        <position position="1"/>
    </location>
</feature>
<dbReference type="InterPro" id="IPR020605">
    <property type="entry name" value="Octanoyltransferase_CS"/>
</dbReference>
<organism evidence="6">
    <name type="scientific">marine sediment metagenome</name>
    <dbReference type="NCBI Taxonomy" id="412755"/>
    <lineage>
        <taxon>unclassified sequences</taxon>
        <taxon>metagenomes</taxon>
        <taxon>ecological metagenomes</taxon>
    </lineage>
</organism>
<dbReference type="UniPathway" id="UPA00538">
    <property type="reaction ID" value="UER00592"/>
</dbReference>
<dbReference type="GO" id="GO:0033819">
    <property type="term" value="F:lipoyl(octanoyl) transferase activity"/>
    <property type="evidence" value="ECO:0007669"/>
    <property type="project" value="UniProtKB-EC"/>
</dbReference>
<keyword evidence="4" id="KW-0012">Acyltransferase</keyword>
<dbReference type="GO" id="GO:0009249">
    <property type="term" value="P:protein lipoylation"/>
    <property type="evidence" value="ECO:0007669"/>
    <property type="project" value="InterPro"/>
</dbReference>
<evidence type="ECO:0000256" key="2">
    <source>
        <dbReference type="ARBA" id="ARBA00012334"/>
    </source>
</evidence>
<sequence length="141" mass="15518">PPVVTIGRFRGEEDLTVPPETLAREGIAVFHTNRGGGVTYHGPGQLIGYPILNLKETGLGVREYIWKLEAVIIKLLLTSGINGYRIAGYPGVWVGEKKVCSIGIHVSRYITMHGFALNISNDLRYFQYIRPCGLGSEVMTS</sequence>
<dbReference type="InterPro" id="IPR000544">
    <property type="entry name" value="Octanoyltransferase"/>
</dbReference>
<name>X1UUV0_9ZZZZ</name>
<dbReference type="PANTHER" id="PTHR10993:SF7">
    <property type="entry name" value="LIPOYLTRANSFERASE 2, MITOCHONDRIAL-RELATED"/>
    <property type="match status" value="1"/>
</dbReference>
<comment type="caution">
    <text evidence="6">The sequence shown here is derived from an EMBL/GenBank/DDBJ whole genome shotgun (WGS) entry which is preliminary data.</text>
</comment>
<dbReference type="CDD" id="cd16444">
    <property type="entry name" value="LipB"/>
    <property type="match status" value="1"/>
</dbReference>
<reference evidence="6" key="1">
    <citation type="journal article" date="2014" name="Front. Microbiol.">
        <title>High frequency of phylogenetically diverse reductive dehalogenase-homologous genes in deep subseafloor sedimentary metagenomes.</title>
        <authorList>
            <person name="Kawai M."/>
            <person name="Futagami T."/>
            <person name="Toyoda A."/>
            <person name="Takaki Y."/>
            <person name="Nishi S."/>
            <person name="Hori S."/>
            <person name="Arai W."/>
            <person name="Tsubouchi T."/>
            <person name="Morono Y."/>
            <person name="Uchiyama I."/>
            <person name="Ito T."/>
            <person name="Fujiyama A."/>
            <person name="Inagaki F."/>
            <person name="Takami H."/>
        </authorList>
    </citation>
    <scope>NUCLEOTIDE SEQUENCE</scope>
    <source>
        <strain evidence="6">Expedition CK06-06</strain>
    </source>
</reference>
<protein>
    <recommendedName>
        <fullName evidence="2">lipoyl(octanoyl) transferase</fullName>
        <ecNumber evidence="2">2.3.1.181</ecNumber>
    </recommendedName>
</protein>
<dbReference type="InterPro" id="IPR004143">
    <property type="entry name" value="BPL_LPL_catalytic"/>
</dbReference>
<dbReference type="EC" id="2.3.1.181" evidence="2"/>
<evidence type="ECO:0000256" key="4">
    <source>
        <dbReference type="ARBA" id="ARBA00023315"/>
    </source>
</evidence>
<accession>X1UUV0</accession>
<evidence type="ECO:0000256" key="3">
    <source>
        <dbReference type="ARBA" id="ARBA00022679"/>
    </source>
</evidence>
<feature type="non-terminal residue" evidence="6">
    <location>
        <position position="141"/>
    </location>
</feature>
<dbReference type="SUPFAM" id="SSF55681">
    <property type="entry name" value="Class II aaRS and biotin synthetases"/>
    <property type="match status" value="1"/>
</dbReference>
<dbReference type="PANTHER" id="PTHR10993">
    <property type="entry name" value="OCTANOYLTRANSFERASE"/>
    <property type="match status" value="1"/>
</dbReference>